<dbReference type="InterPro" id="IPR036938">
    <property type="entry name" value="PAP2/HPO_sf"/>
</dbReference>
<evidence type="ECO:0000259" key="2">
    <source>
        <dbReference type="Pfam" id="PF01569"/>
    </source>
</evidence>
<feature type="domain" description="Phosphatidic acid phosphatase type 2/haloperoxidase" evidence="2">
    <location>
        <begin position="129"/>
        <end position="219"/>
    </location>
</feature>
<evidence type="ECO:0000313" key="4">
    <source>
        <dbReference type="Proteomes" id="UP001194714"/>
    </source>
</evidence>
<feature type="transmembrane region" description="Helical" evidence="1">
    <location>
        <begin position="152"/>
        <end position="168"/>
    </location>
</feature>
<keyword evidence="1" id="KW-0472">Membrane</keyword>
<name>A0ABS0AZG5_9BACT</name>
<dbReference type="Proteomes" id="UP001194714">
    <property type="component" value="Unassembled WGS sequence"/>
</dbReference>
<dbReference type="RefSeq" id="WP_194847819.1">
    <property type="nucleotide sequence ID" value="NZ_JAAEJV010000025.1"/>
</dbReference>
<accession>A0ABS0AZG5</accession>
<feature type="transmembrane region" description="Helical" evidence="1">
    <location>
        <begin position="199"/>
        <end position="218"/>
    </location>
</feature>
<sequence>MKKLFIPLLIVCLVWISWLSPYTRPLWDLLDQKAFNLLNAWIHKSPFWQNFWAFTGHRIMDYIHDLIMLLFFFFSIKWASKELKKRKVAELIFSTLFIALIIWFLNGPLAPDFLHFRRDSPTIVDKTAFRLSSVIDWIKVKDRSHKSFPGDHATTAILFTCLIFHLMGKRAGAIATVYAIFFCLPRLIAGAHWLTDTLIGSASIAIVATTLAFATPFANRCITAIEKKLGSQLQNKGISMKRKNQ</sequence>
<dbReference type="Gene3D" id="1.20.144.10">
    <property type="entry name" value="Phosphatidic acid phosphatase type 2/haloperoxidase"/>
    <property type="match status" value="1"/>
</dbReference>
<evidence type="ECO:0000256" key="1">
    <source>
        <dbReference type="SAM" id="Phobius"/>
    </source>
</evidence>
<keyword evidence="4" id="KW-1185">Reference proteome</keyword>
<dbReference type="EMBL" id="JAAEJV010000025">
    <property type="protein sequence ID" value="MBF5059517.1"/>
    <property type="molecule type" value="Genomic_DNA"/>
</dbReference>
<keyword evidence="1" id="KW-1133">Transmembrane helix</keyword>
<evidence type="ECO:0000313" key="3">
    <source>
        <dbReference type="EMBL" id="MBF5059517.1"/>
    </source>
</evidence>
<comment type="caution">
    <text evidence="3">The sequence shown here is derived from an EMBL/GenBank/DDBJ whole genome shotgun (WGS) entry which is preliminary data.</text>
</comment>
<proteinExistence type="predicted"/>
<organism evidence="3 4">
    <name type="scientific">Candidatus Neptunichlamydia vexilliferae</name>
    <dbReference type="NCBI Taxonomy" id="1651774"/>
    <lineage>
        <taxon>Bacteria</taxon>
        <taxon>Pseudomonadati</taxon>
        <taxon>Chlamydiota</taxon>
        <taxon>Chlamydiia</taxon>
        <taxon>Parachlamydiales</taxon>
        <taxon>Simkaniaceae</taxon>
        <taxon>Candidatus Neptunichlamydia</taxon>
    </lineage>
</organism>
<protein>
    <recommendedName>
        <fullName evidence="2">Phosphatidic acid phosphatase type 2/haloperoxidase domain-containing protein</fullName>
    </recommendedName>
</protein>
<dbReference type="InterPro" id="IPR000326">
    <property type="entry name" value="PAP2/HPO"/>
</dbReference>
<keyword evidence="1" id="KW-0812">Transmembrane</keyword>
<dbReference type="Pfam" id="PF01569">
    <property type="entry name" value="PAP2"/>
    <property type="match status" value="1"/>
</dbReference>
<dbReference type="SUPFAM" id="SSF48317">
    <property type="entry name" value="Acid phosphatase/Vanadium-dependent haloperoxidase"/>
    <property type="match status" value="1"/>
</dbReference>
<feature type="transmembrane region" description="Helical" evidence="1">
    <location>
        <begin position="59"/>
        <end position="76"/>
    </location>
</feature>
<feature type="transmembrane region" description="Helical" evidence="1">
    <location>
        <begin position="88"/>
        <end position="105"/>
    </location>
</feature>
<reference evidence="3 4" key="1">
    <citation type="submission" date="2020-01" db="EMBL/GenBank/DDBJ databases">
        <title>Draft genome sequence of Cand. Neptunochlamydia vexilliferae K9.</title>
        <authorList>
            <person name="Schulz F."/>
            <person name="Koestlbacher S."/>
            <person name="Wascher F."/>
            <person name="Pizzetti I."/>
            <person name="Horn M."/>
        </authorList>
    </citation>
    <scope>NUCLEOTIDE SEQUENCE [LARGE SCALE GENOMIC DNA]</scope>
    <source>
        <strain evidence="3 4">K9</strain>
    </source>
</reference>
<dbReference type="CDD" id="cd01610">
    <property type="entry name" value="PAP2_like"/>
    <property type="match status" value="1"/>
</dbReference>
<feature type="transmembrane region" description="Helical" evidence="1">
    <location>
        <begin position="175"/>
        <end position="193"/>
    </location>
</feature>
<gene>
    <name evidence="3" type="ORF">NEPTK9_001031</name>
</gene>